<keyword evidence="7" id="KW-0032">Aminotransferase</keyword>
<evidence type="ECO:0000313" key="7">
    <source>
        <dbReference type="EMBL" id="CRL11754.1"/>
    </source>
</evidence>
<evidence type="ECO:0000256" key="2">
    <source>
        <dbReference type="ARBA" id="ARBA00009320"/>
    </source>
</evidence>
<dbReference type="RefSeq" id="WP_037302722.1">
    <property type="nucleotide sequence ID" value="NZ_CVQZ01000036.1"/>
</dbReference>
<dbReference type="InterPro" id="IPR043132">
    <property type="entry name" value="BCAT-like_C"/>
</dbReference>
<dbReference type="PROSITE" id="PS00770">
    <property type="entry name" value="AA_TRANSFER_CLASS_4"/>
    <property type="match status" value="1"/>
</dbReference>
<comment type="similarity">
    <text evidence="2 5">Belongs to the class-IV pyridoxal-phosphate-dependent aminotransferase family.</text>
</comment>
<dbReference type="Gene3D" id="3.30.470.10">
    <property type="match status" value="1"/>
</dbReference>
<dbReference type="Gene3D" id="3.20.10.10">
    <property type="entry name" value="D-amino Acid Aminotransferase, subunit A, domain 2"/>
    <property type="match status" value="1"/>
</dbReference>
<dbReference type="InterPro" id="IPR043131">
    <property type="entry name" value="BCAT-like_N"/>
</dbReference>
<sequence length="217" mass="24016">MESPLCPGDTIQNDPAFRLIETLGWRPAEGFRNREGHLTRMARSAGALGLRFNRQRAEQMLDEVQGATPLRCRLTMDATGSFDLTTAPLTGAPSLWRIALAEVRLDPDDVWLRHKTTRRAVYDRARAELREGVDELLFLNTRSELCEGTITNMFVTTREGRMLTPSLGCGLLPGVLRQHLLDSGQAQEAVLTIADLEQAAALHMGNSLRGLIPVQLA</sequence>
<organism evidence="7 8">
    <name type="scientific">Phaeobacter italicus</name>
    <dbReference type="NCBI Taxonomy" id="481446"/>
    <lineage>
        <taxon>Bacteria</taxon>
        <taxon>Pseudomonadati</taxon>
        <taxon>Pseudomonadota</taxon>
        <taxon>Alphaproteobacteria</taxon>
        <taxon>Rhodobacterales</taxon>
        <taxon>Roseobacteraceae</taxon>
        <taxon>Phaeobacter</taxon>
    </lineage>
</organism>
<proteinExistence type="inferred from homology"/>
<dbReference type="OrthoDB" id="9809239at2"/>
<evidence type="ECO:0000256" key="1">
    <source>
        <dbReference type="ARBA" id="ARBA00001933"/>
    </source>
</evidence>
<accession>A0A0H5D405</accession>
<dbReference type="NCBIfam" id="NF005731">
    <property type="entry name" value="PRK07546.1-5"/>
    <property type="match status" value="1"/>
</dbReference>
<dbReference type="NCBIfam" id="NF005729">
    <property type="entry name" value="PRK07546.1-3"/>
    <property type="match status" value="1"/>
</dbReference>
<keyword evidence="4 6" id="KW-0663">Pyridoxal phosphate</keyword>
<keyword evidence="8" id="KW-1185">Reference proteome</keyword>
<dbReference type="GO" id="GO:0008483">
    <property type="term" value="F:transaminase activity"/>
    <property type="evidence" value="ECO:0007669"/>
    <property type="project" value="UniProtKB-KW"/>
</dbReference>
<dbReference type="SUPFAM" id="SSF56752">
    <property type="entry name" value="D-aminoacid aminotransferase-like PLP-dependent enzymes"/>
    <property type="match status" value="1"/>
</dbReference>
<evidence type="ECO:0000256" key="5">
    <source>
        <dbReference type="RuleBase" id="RU004106"/>
    </source>
</evidence>
<dbReference type="EMBL" id="CVRL01000035">
    <property type="protein sequence ID" value="CRL11754.1"/>
    <property type="molecule type" value="Genomic_DNA"/>
</dbReference>
<dbReference type="InterPro" id="IPR036038">
    <property type="entry name" value="Aminotransferase-like"/>
</dbReference>
<gene>
    <name evidence="7" type="primary">ilvE_2</name>
    <name evidence="7" type="ORF">NIT7321_02624</name>
</gene>
<keyword evidence="7" id="KW-0808">Transferase</keyword>
<evidence type="ECO:0000313" key="8">
    <source>
        <dbReference type="Proteomes" id="UP000043764"/>
    </source>
</evidence>
<dbReference type="Proteomes" id="UP000043764">
    <property type="component" value="Unassembled WGS sequence"/>
</dbReference>
<name>A0A0H5D405_9RHOB</name>
<evidence type="ECO:0000256" key="3">
    <source>
        <dbReference type="ARBA" id="ARBA00014472"/>
    </source>
</evidence>
<dbReference type="STRING" id="481446.NIT7645_03777"/>
<dbReference type="InterPro" id="IPR018300">
    <property type="entry name" value="Aminotrans_IV_CS"/>
</dbReference>
<dbReference type="AlphaFoldDB" id="A0A0H5D405"/>
<evidence type="ECO:0000256" key="4">
    <source>
        <dbReference type="ARBA" id="ARBA00022898"/>
    </source>
</evidence>
<dbReference type="InterPro" id="IPR001544">
    <property type="entry name" value="Aminotrans_IV"/>
</dbReference>
<reference evidence="7 8" key="1">
    <citation type="submission" date="2015-05" db="EMBL/GenBank/DDBJ databases">
        <authorList>
            <person name="Rodrigo-Torres Lidia"/>
            <person name="Arahal R.David."/>
        </authorList>
    </citation>
    <scope>NUCLEOTIDE SEQUENCE [LARGE SCALE GENOMIC DNA]</scope>
    <source>
        <strain evidence="7 8">CECT 7321</strain>
    </source>
</reference>
<dbReference type="Pfam" id="PF01063">
    <property type="entry name" value="Aminotran_4"/>
    <property type="match status" value="1"/>
</dbReference>
<comment type="cofactor">
    <cofactor evidence="1 6">
        <name>pyridoxal 5'-phosphate</name>
        <dbReference type="ChEBI" id="CHEBI:597326"/>
    </cofactor>
</comment>
<evidence type="ECO:0000256" key="6">
    <source>
        <dbReference type="RuleBase" id="RU004516"/>
    </source>
</evidence>
<protein>
    <recommendedName>
        <fullName evidence="3">Probable branched-chain-amino-acid aminotransferase</fullName>
    </recommendedName>
</protein>